<sequence length="207" mass="21775">MRNAIVMGVGLILVGAGALFYGRQPVEQPGATSAPVLVVRRDPVIPTPIPSPPKVAPVTPVTPPADATPPMPQQRPLPDDGPPPVDMLSGPTESMRQRLAYERRKNDQAPRSEAVLQTSYDRLKGIGSAGRKIDIICGLSVCQVSGSIASMPGGSMSDVMEAVQSEALMGDMAAQGYELEGSTLGPGAAGRPMFVTYYKRIAPKPSR</sequence>
<evidence type="ECO:0000256" key="1">
    <source>
        <dbReference type="SAM" id="MobiDB-lite"/>
    </source>
</evidence>
<keyword evidence="3" id="KW-1185">Reference proteome</keyword>
<feature type="compositionally biased region" description="Pro residues" evidence="1">
    <location>
        <begin position="46"/>
        <end position="85"/>
    </location>
</feature>
<comment type="caution">
    <text evidence="2">The sequence shown here is derived from an EMBL/GenBank/DDBJ whole genome shotgun (WGS) entry which is preliminary data.</text>
</comment>
<evidence type="ECO:0000313" key="2">
    <source>
        <dbReference type="EMBL" id="MDZ7281238.1"/>
    </source>
</evidence>
<feature type="region of interest" description="Disordered" evidence="1">
    <location>
        <begin position="46"/>
        <end position="91"/>
    </location>
</feature>
<dbReference type="RefSeq" id="WP_322538676.1">
    <property type="nucleotide sequence ID" value="NZ_JAOBTW010000004.1"/>
</dbReference>
<gene>
    <name evidence="2" type="ORF">N4G62_04245</name>
</gene>
<proteinExistence type="predicted"/>
<name>A0ABU5LMS7_9SPHN</name>
<accession>A0ABU5LMS7</accession>
<dbReference type="Proteomes" id="UP001292182">
    <property type="component" value="Unassembled WGS sequence"/>
</dbReference>
<organism evidence="2 3">
    <name type="scientific">Sphingomonas sanguinis</name>
    <dbReference type="NCBI Taxonomy" id="33051"/>
    <lineage>
        <taxon>Bacteria</taxon>
        <taxon>Pseudomonadati</taxon>
        <taxon>Pseudomonadota</taxon>
        <taxon>Alphaproteobacteria</taxon>
        <taxon>Sphingomonadales</taxon>
        <taxon>Sphingomonadaceae</taxon>
        <taxon>Sphingomonas</taxon>
    </lineage>
</organism>
<protein>
    <submittedName>
        <fullName evidence="2">Uncharacterized protein</fullName>
    </submittedName>
</protein>
<dbReference type="EMBL" id="JAOBTW010000004">
    <property type="protein sequence ID" value="MDZ7281238.1"/>
    <property type="molecule type" value="Genomic_DNA"/>
</dbReference>
<evidence type="ECO:0000313" key="3">
    <source>
        <dbReference type="Proteomes" id="UP001292182"/>
    </source>
</evidence>
<reference evidence="3" key="1">
    <citation type="submission" date="2023-07" db="EMBL/GenBank/DDBJ databases">
        <title>Whole genome sequence analysis of rice epiphytic Sphingomonas sanguinis OsEp_Plm_15B2.</title>
        <authorList>
            <person name="Sahu K.P."/>
            <person name="Asharani P."/>
            <person name="Reddy B."/>
            <person name="Kumar A."/>
        </authorList>
    </citation>
    <scope>NUCLEOTIDE SEQUENCE [LARGE SCALE GENOMIC DNA]</scope>
    <source>
        <strain evidence="3">OsEp_Plm_15B2</strain>
    </source>
</reference>